<evidence type="ECO:0000313" key="3">
    <source>
        <dbReference type="Proteomes" id="UP001501508"/>
    </source>
</evidence>
<organism evidence="2 3">
    <name type="scientific">Ravibacter arvi</name>
    <dbReference type="NCBI Taxonomy" id="2051041"/>
    <lineage>
        <taxon>Bacteria</taxon>
        <taxon>Pseudomonadati</taxon>
        <taxon>Bacteroidota</taxon>
        <taxon>Cytophagia</taxon>
        <taxon>Cytophagales</taxon>
        <taxon>Spirosomataceae</taxon>
        <taxon>Ravibacter</taxon>
    </lineage>
</organism>
<keyword evidence="3" id="KW-1185">Reference proteome</keyword>
<reference evidence="3" key="1">
    <citation type="journal article" date="2019" name="Int. J. Syst. Evol. Microbiol.">
        <title>The Global Catalogue of Microorganisms (GCM) 10K type strain sequencing project: providing services to taxonomists for standard genome sequencing and annotation.</title>
        <authorList>
            <consortium name="The Broad Institute Genomics Platform"/>
            <consortium name="The Broad Institute Genome Sequencing Center for Infectious Disease"/>
            <person name="Wu L."/>
            <person name="Ma J."/>
        </authorList>
    </citation>
    <scope>NUCLEOTIDE SEQUENCE [LARGE SCALE GENOMIC DNA]</scope>
    <source>
        <strain evidence="3">JCM 31920</strain>
    </source>
</reference>
<comment type="caution">
    <text evidence="2">The sequence shown here is derived from an EMBL/GenBank/DDBJ whole genome shotgun (WGS) entry which is preliminary data.</text>
</comment>
<dbReference type="Proteomes" id="UP001501508">
    <property type="component" value="Unassembled WGS sequence"/>
</dbReference>
<feature type="domain" description="DUF4136" evidence="1">
    <location>
        <begin position="27"/>
        <end position="179"/>
    </location>
</feature>
<dbReference type="EMBL" id="BAABEY010000005">
    <property type="protein sequence ID" value="GAA4433413.1"/>
    <property type="molecule type" value="Genomic_DNA"/>
</dbReference>
<evidence type="ECO:0000259" key="1">
    <source>
        <dbReference type="Pfam" id="PF13590"/>
    </source>
</evidence>
<accession>A0ABP8LS57</accession>
<dbReference type="Pfam" id="PF13590">
    <property type="entry name" value="DUF4136"/>
    <property type="match status" value="1"/>
</dbReference>
<sequence>MKNAFKRWWLPVWLVPVLLGCSKSLQVGYDYDSSVNLKQFKTFRVETEKGLAQDPLLGSELNRRRLDDAVTKVMEQKGYKLDQNDPDIVVKYMTDVKDRQQIRSNNNYSPYWWWYSPMPNNYSTYNYQESRFILNIYQDRSSKMIWQGWATGSMKAPSKKEDRADIMQNIISDILRSFPQATLDTYSRK</sequence>
<dbReference type="PROSITE" id="PS51257">
    <property type="entry name" value="PROKAR_LIPOPROTEIN"/>
    <property type="match status" value="1"/>
</dbReference>
<dbReference type="RefSeq" id="WP_345026654.1">
    <property type="nucleotide sequence ID" value="NZ_BAABEY010000005.1"/>
</dbReference>
<evidence type="ECO:0000313" key="2">
    <source>
        <dbReference type="EMBL" id="GAA4433413.1"/>
    </source>
</evidence>
<dbReference type="InterPro" id="IPR025411">
    <property type="entry name" value="DUF4136"/>
</dbReference>
<protein>
    <recommendedName>
        <fullName evidence="1">DUF4136 domain-containing protein</fullName>
    </recommendedName>
</protein>
<gene>
    <name evidence="2" type="ORF">GCM10023091_06930</name>
</gene>
<dbReference type="Gene3D" id="3.30.160.670">
    <property type="match status" value="1"/>
</dbReference>
<name>A0ABP8LS57_9BACT</name>
<proteinExistence type="predicted"/>